<feature type="domain" description="Major facilitator superfamily (MFS) profile" evidence="5">
    <location>
        <begin position="11"/>
        <end position="397"/>
    </location>
</feature>
<name>A0ABV9N630_9PROT</name>
<comment type="caution">
    <text evidence="6">The sequence shown here is derived from an EMBL/GenBank/DDBJ whole genome shotgun (WGS) entry which is preliminary data.</text>
</comment>
<feature type="transmembrane region" description="Helical" evidence="4">
    <location>
        <begin position="251"/>
        <end position="272"/>
    </location>
</feature>
<dbReference type="RefSeq" id="WP_371394505.1">
    <property type="nucleotide sequence ID" value="NZ_CP163421.1"/>
</dbReference>
<proteinExistence type="predicted"/>
<feature type="transmembrane region" description="Helical" evidence="4">
    <location>
        <begin position="46"/>
        <end position="66"/>
    </location>
</feature>
<evidence type="ECO:0000256" key="4">
    <source>
        <dbReference type="SAM" id="Phobius"/>
    </source>
</evidence>
<feature type="transmembrane region" description="Helical" evidence="4">
    <location>
        <begin position="167"/>
        <end position="186"/>
    </location>
</feature>
<dbReference type="InterPro" id="IPR011701">
    <property type="entry name" value="MFS"/>
</dbReference>
<evidence type="ECO:0000256" key="3">
    <source>
        <dbReference type="ARBA" id="ARBA00023136"/>
    </source>
</evidence>
<keyword evidence="3 4" id="KW-0472">Membrane</keyword>
<feature type="transmembrane region" description="Helical" evidence="4">
    <location>
        <begin position="284"/>
        <end position="302"/>
    </location>
</feature>
<dbReference type="InterPro" id="IPR020846">
    <property type="entry name" value="MFS_dom"/>
</dbReference>
<feature type="transmembrane region" description="Helical" evidence="4">
    <location>
        <begin position="308"/>
        <end position="330"/>
    </location>
</feature>
<feature type="transmembrane region" description="Helical" evidence="4">
    <location>
        <begin position="86"/>
        <end position="109"/>
    </location>
</feature>
<protein>
    <submittedName>
        <fullName evidence="6">MFS transporter</fullName>
    </submittedName>
</protein>
<organism evidence="6 7">
    <name type="scientific">Glycocaulis abyssi</name>
    <dbReference type="NCBI Taxonomy" id="1433403"/>
    <lineage>
        <taxon>Bacteria</taxon>
        <taxon>Pseudomonadati</taxon>
        <taxon>Pseudomonadota</taxon>
        <taxon>Alphaproteobacteria</taxon>
        <taxon>Maricaulales</taxon>
        <taxon>Maricaulaceae</taxon>
        <taxon>Glycocaulis</taxon>
    </lineage>
</organism>
<evidence type="ECO:0000256" key="2">
    <source>
        <dbReference type="ARBA" id="ARBA00022989"/>
    </source>
</evidence>
<keyword evidence="7" id="KW-1185">Reference proteome</keyword>
<dbReference type="PANTHER" id="PTHR11360">
    <property type="entry name" value="MONOCARBOXYLATE TRANSPORTER"/>
    <property type="match status" value="1"/>
</dbReference>
<feature type="transmembrane region" description="Helical" evidence="4">
    <location>
        <begin position="371"/>
        <end position="392"/>
    </location>
</feature>
<feature type="transmembrane region" description="Helical" evidence="4">
    <location>
        <begin position="342"/>
        <end position="365"/>
    </location>
</feature>
<dbReference type="PROSITE" id="PS50850">
    <property type="entry name" value="MFS"/>
    <property type="match status" value="1"/>
</dbReference>
<dbReference type="InterPro" id="IPR050327">
    <property type="entry name" value="Proton-linked_MCT"/>
</dbReference>
<dbReference type="SUPFAM" id="SSF103473">
    <property type="entry name" value="MFS general substrate transporter"/>
    <property type="match status" value="1"/>
</dbReference>
<gene>
    <name evidence="6" type="ORF">ACFPB0_00800</name>
</gene>
<keyword evidence="2 4" id="KW-1133">Transmembrane helix</keyword>
<dbReference type="InterPro" id="IPR036259">
    <property type="entry name" value="MFS_trans_sf"/>
</dbReference>
<evidence type="ECO:0000256" key="1">
    <source>
        <dbReference type="ARBA" id="ARBA00022692"/>
    </source>
</evidence>
<evidence type="ECO:0000313" key="7">
    <source>
        <dbReference type="Proteomes" id="UP001596024"/>
    </source>
</evidence>
<dbReference type="EMBL" id="JBHSGQ010000001">
    <property type="protein sequence ID" value="MFC4723817.1"/>
    <property type="molecule type" value="Genomic_DNA"/>
</dbReference>
<reference evidence="7" key="1">
    <citation type="journal article" date="2019" name="Int. J. Syst. Evol. Microbiol.">
        <title>The Global Catalogue of Microorganisms (GCM) 10K type strain sequencing project: providing services to taxonomists for standard genome sequencing and annotation.</title>
        <authorList>
            <consortium name="The Broad Institute Genomics Platform"/>
            <consortium name="The Broad Institute Genome Sequencing Center for Infectious Disease"/>
            <person name="Wu L."/>
            <person name="Ma J."/>
        </authorList>
    </citation>
    <scope>NUCLEOTIDE SEQUENCE [LARGE SCALE GENOMIC DNA]</scope>
    <source>
        <strain evidence="7">CCUG 62981</strain>
    </source>
</reference>
<keyword evidence="1 4" id="KW-0812">Transmembrane</keyword>
<dbReference type="Pfam" id="PF07690">
    <property type="entry name" value="MFS_1"/>
    <property type="match status" value="1"/>
</dbReference>
<feature type="transmembrane region" description="Helical" evidence="4">
    <location>
        <begin position="218"/>
        <end position="239"/>
    </location>
</feature>
<dbReference type="PANTHER" id="PTHR11360:SF308">
    <property type="entry name" value="BLL3089 PROTEIN"/>
    <property type="match status" value="1"/>
</dbReference>
<evidence type="ECO:0000259" key="5">
    <source>
        <dbReference type="PROSITE" id="PS50850"/>
    </source>
</evidence>
<feature type="transmembrane region" description="Helical" evidence="4">
    <location>
        <begin position="12"/>
        <end position="34"/>
    </location>
</feature>
<dbReference type="Proteomes" id="UP001596024">
    <property type="component" value="Unassembled WGS sequence"/>
</dbReference>
<sequence>MWIFIRANARWLGAGVILTFLSSFGQTFFIGLSGNALREQFALSEGGFGLLYMAATLASAVSLPFVGRLLDYMPAWKVAAFSMPGLAAACLLVVIAPHVAVLAIAIWLLRLFGQGMMTHIALTQTGRWFAASRGRAVSLVVPGHQLGEAALPILFVSLAALLGWQGAWTASALFILVMLPVMVWLLREDRIPGNPHGEVGPGSQQRQWTRAEVLRDPVFYLLLTGVLAPPFIGTTIFFHQGHFIELRGYDALVFASAFPLMAVTTIVFGLVCGALIDRFGAVRILPFFLAPLTIASLAAGLLTPVWGVYLFMFLVGVSYGFTATLLGALWPEVYGVTHLGGVRAIIVSAMVLSTAIGPGLTGVLIDQGINLPTQLIFMAGWCVAASVCLAFGSRVIRRRQSRFQRGA</sequence>
<accession>A0ABV9N630</accession>
<evidence type="ECO:0000313" key="6">
    <source>
        <dbReference type="EMBL" id="MFC4723817.1"/>
    </source>
</evidence>
<dbReference type="Gene3D" id="1.20.1250.20">
    <property type="entry name" value="MFS general substrate transporter like domains"/>
    <property type="match status" value="1"/>
</dbReference>